<keyword evidence="2" id="KW-0812">Transmembrane</keyword>
<feature type="compositionally biased region" description="Polar residues" evidence="1">
    <location>
        <begin position="252"/>
        <end position="261"/>
    </location>
</feature>
<feature type="transmembrane region" description="Helical" evidence="2">
    <location>
        <begin position="56"/>
        <end position="77"/>
    </location>
</feature>
<name>A0A9P5XKS6_9AGAR</name>
<dbReference type="EMBL" id="MU151093">
    <property type="protein sequence ID" value="KAF9450991.1"/>
    <property type="molecule type" value="Genomic_DNA"/>
</dbReference>
<keyword evidence="2" id="KW-0472">Membrane</keyword>
<gene>
    <name evidence="3" type="ORF">P691DRAFT_809015</name>
</gene>
<proteinExistence type="predicted"/>
<sequence>MEQRLTSLLRLPPNAVLLKSSRYLPRRAVSEDTNTPVSSTGSSNEAAAHGLGTLNVVLIVLASTLIIILVISGIWLWKRKKGRRTPAKTREEPFNIDGSSVDLPTAAHSNPLYQASHITDTQLDPLSPRPFHQSQQSSTSLLTHSLLPSTLSIELAPLRSPHLWPQVLDIRAPPASAAADSDYEYLTEDGSYNGHPNSTPRSTPRHSLIRYGLPHNQSLSTPAPPLPSTPLSWSADPYTPRQEAHHPHRDSSPFSSLNTKPPQVDGARDTRSFTVTNHSYHDSLTSFSDAPRWTTDSLGFSHEKSPLRVSTVVRPLPQIPVQPKAPSSYPSEAPPGYTKDPRT</sequence>
<accession>A0A9P5XKS6</accession>
<reference evidence="3" key="1">
    <citation type="submission" date="2020-11" db="EMBL/GenBank/DDBJ databases">
        <authorList>
            <consortium name="DOE Joint Genome Institute"/>
            <person name="Ahrendt S."/>
            <person name="Riley R."/>
            <person name="Andreopoulos W."/>
            <person name="Labutti K."/>
            <person name="Pangilinan J."/>
            <person name="Ruiz-Duenas F.J."/>
            <person name="Barrasa J.M."/>
            <person name="Sanchez-Garcia M."/>
            <person name="Camarero S."/>
            <person name="Miyauchi S."/>
            <person name="Serrano A."/>
            <person name="Linde D."/>
            <person name="Babiker R."/>
            <person name="Drula E."/>
            <person name="Ayuso-Fernandez I."/>
            <person name="Pacheco R."/>
            <person name="Padilla G."/>
            <person name="Ferreira P."/>
            <person name="Barriuso J."/>
            <person name="Kellner H."/>
            <person name="Castanera R."/>
            <person name="Alfaro M."/>
            <person name="Ramirez L."/>
            <person name="Pisabarro A.G."/>
            <person name="Kuo A."/>
            <person name="Tritt A."/>
            <person name="Lipzen A."/>
            <person name="He G."/>
            <person name="Yan M."/>
            <person name="Ng V."/>
            <person name="Cullen D."/>
            <person name="Martin F."/>
            <person name="Rosso M.-N."/>
            <person name="Henrissat B."/>
            <person name="Hibbett D."/>
            <person name="Martinez A.T."/>
            <person name="Grigoriev I.V."/>
        </authorList>
    </citation>
    <scope>NUCLEOTIDE SEQUENCE</scope>
    <source>
        <strain evidence="3">MF-IS2</strain>
    </source>
</reference>
<feature type="compositionally biased region" description="Basic and acidic residues" evidence="1">
    <location>
        <begin position="242"/>
        <end position="251"/>
    </location>
</feature>
<keyword evidence="4" id="KW-1185">Reference proteome</keyword>
<keyword evidence="2" id="KW-1133">Transmembrane helix</keyword>
<feature type="region of interest" description="Disordered" evidence="1">
    <location>
        <begin position="187"/>
        <end position="269"/>
    </location>
</feature>
<evidence type="ECO:0000256" key="2">
    <source>
        <dbReference type="SAM" id="Phobius"/>
    </source>
</evidence>
<comment type="caution">
    <text evidence="3">The sequence shown here is derived from an EMBL/GenBank/DDBJ whole genome shotgun (WGS) entry which is preliminary data.</text>
</comment>
<dbReference type="Proteomes" id="UP000807342">
    <property type="component" value="Unassembled WGS sequence"/>
</dbReference>
<organism evidence="3 4">
    <name type="scientific">Macrolepiota fuliginosa MF-IS2</name>
    <dbReference type="NCBI Taxonomy" id="1400762"/>
    <lineage>
        <taxon>Eukaryota</taxon>
        <taxon>Fungi</taxon>
        <taxon>Dikarya</taxon>
        <taxon>Basidiomycota</taxon>
        <taxon>Agaricomycotina</taxon>
        <taxon>Agaricomycetes</taxon>
        <taxon>Agaricomycetidae</taxon>
        <taxon>Agaricales</taxon>
        <taxon>Agaricineae</taxon>
        <taxon>Agaricaceae</taxon>
        <taxon>Macrolepiota</taxon>
    </lineage>
</organism>
<feature type="region of interest" description="Disordered" evidence="1">
    <location>
        <begin position="299"/>
        <end position="343"/>
    </location>
</feature>
<evidence type="ECO:0000313" key="4">
    <source>
        <dbReference type="Proteomes" id="UP000807342"/>
    </source>
</evidence>
<dbReference type="AlphaFoldDB" id="A0A9P5XKS6"/>
<protein>
    <submittedName>
        <fullName evidence="3">Uncharacterized protein</fullName>
    </submittedName>
</protein>
<evidence type="ECO:0000256" key="1">
    <source>
        <dbReference type="SAM" id="MobiDB-lite"/>
    </source>
</evidence>
<evidence type="ECO:0000313" key="3">
    <source>
        <dbReference type="EMBL" id="KAF9450991.1"/>
    </source>
</evidence>